<feature type="non-terminal residue" evidence="1">
    <location>
        <position position="40"/>
    </location>
</feature>
<dbReference type="EMBL" id="BARW01027394">
    <property type="protein sequence ID" value="GAJ15315.1"/>
    <property type="molecule type" value="Genomic_DNA"/>
</dbReference>
<name>X1VWA7_9ZZZZ</name>
<gene>
    <name evidence="1" type="ORF">S12H4_44459</name>
</gene>
<proteinExistence type="predicted"/>
<organism evidence="1">
    <name type="scientific">marine sediment metagenome</name>
    <dbReference type="NCBI Taxonomy" id="412755"/>
    <lineage>
        <taxon>unclassified sequences</taxon>
        <taxon>metagenomes</taxon>
        <taxon>ecological metagenomes</taxon>
    </lineage>
</organism>
<evidence type="ECO:0000313" key="1">
    <source>
        <dbReference type="EMBL" id="GAJ15315.1"/>
    </source>
</evidence>
<reference evidence="1" key="1">
    <citation type="journal article" date="2014" name="Front. Microbiol.">
        <title>High frequency of phylogenetically diverse reductive dehalogenase-homologous genes in deep subseafloor sedimentary metagenomes.</title>
        <authorList>
            <person name="Kawai M."/>
            <person name="Futagami T."/>
            <person name="Toyoda A."/>
            <person name="Takaki Y."/>
            <person name="Nishi S."/>
            <person name="Hori S."/>
            <person name="Arai W."/>
            <person name="Tsubouchi T."/>
            <person name="Morono Y."/>
            <person name="Uchiyama I."/>
            <person name="Ito T."/>
            <person name="Fujiyama A."/>
            <person name="Inagaki F."/>
            <person name="Takami H."/>
        </authorList>
    </citation>
    <scope>NUCLEOTIDE SEQUENCE</scope>
    <source>
        <strain evidence="1">Expedition CK06-06</strain>
    </source>
</reference>
<comment type="caution">
    <text evidence="1">The sequence shown here is derived from an EMBL/GenBank/DDBJ whole genome shotgun (WGS) entry which is preliminary data.</text>
</comment>
<dbReference type="AlphaFoldDB" id="X1VWA7"/>
<protein>
    <submittedName>
        <fullName evidence="1">Uncharacterized protein</fullName>
    </submittedName>
</protein>
<accession>X1VWA7</accession>
<sequence>MGYDVITFPLEVRLIMRNPSVLALKAQQARKEYRKWGYQK</sequence>